<evidence type="ECO:0000256" key="9">
    <source>
        <dbReference type="SAM" id="Phobius"/>
    </source>
</evidence>
<dbReference type="GO" id="GO:0005787">
    <property type="term" value="C:signal peptidase complex"/>
    <property type="evidence" value="ECO:0007669"/>
    <property type="project" value="InterPro"/>
</dbReference>
<evidence type="ECO:0000313" key="11">
    <source>
        <dbReference type="Proteomes" id="UP001472866"/>
    </source>
</evidence>
<keyword evidence="5" id="KW-0256">Endoplasmic reticulum</keyword>
<evidence type="ECO:0000256" key="5">
    <source>
        <dbReference type="ARBA" id="ARBA00022824"/>
    </source>
</evidence>
<dbReference type="PANTHER" id="PTHR13202">
    <property type="entry name" value="MICROSOMAL SIGNAL PEPTIDASE 12 KDA SUBUNIT"/>
    <property type="match status" value="1"/>
</dbReference>
<evidence type="ECO:0000256" key="6">
    <source>
        <dbReference type="ARBA" id="ARBA00022989"/>
    </source>
</evidence>
<evidence type="ECO:0000256" key="3">
    <source>
        <dbReference type="ARBA" id="ARBA00017059"/>
    </source>
</evidence>
<comment type="similarity">
    <text evidence="2">Belongs to the SPCS1 family.</text>
</comment>
<dbReference type="Proteomes" id="UP001472866">
    <property type="component" value="Chromosome 18"/>
</dbReference>
<proteinExistence type="inferred from homology"/>
<dbReference type="GO" id="GO:0006465">
    <property type="term" value="P:signal peptide processing"/>
    <property type="evidence" value="ECO:0007669"/>
    <property type="project" value="InterPro"/>
</dbReference>
<evidence type="ECO:0000256" key="1">
    <source>
        <dbReference type="ARBA" id="ARBA00004477"/>
    </source>
</evidence>
<keyword evidence="11" id="KW-1185">Reference proteome</keyword>
<comment type="function">
    <text evidence="8">Component of the signal peptidase complex (SPC) which catalyzes the cleavage of N-terminal signal sequences from nascent proteins as they are translocated into the lumen of the endoplasmic reticulum. Dispensable for SPC enzymatic activity.</text>
</comment>
<dbReference type="Pfam" id="PF06645">
    <property type="entry name" value="SPC12"/>
    <property type="match status" value="1"/>
</dbReference>
<feature type="transmembrane region" description="Helical" evidence="9">
    <location>
        <begin position="37"/>
        <end position="59"/>
    </location>
</feature>
<comment type="subcellular location">
    <subcellularLocation>
        <location evidence="1">Endoplasmic reticulum membrane</location>
        <topology evidence="1">Multi-pass membrane protein</topology>
    </subcellularLocation>
</comment>
<keyword evidence="4 9" id="KW-0812">Transmembrane</keyword>
<keyword evidence="7 9" id="KW-0472">Membrane</keyword>
<evidence type="ECO:0000256" key="8">
    <source>
        <dbReference type="ARBA" id="ARBA00045204"/>
    </source>
</evidence>
<sequence>MDLKGQQLCEALATYLILFSAIVAFLFGIGTQSLRNLFCVYGAGVGLTCLVIIPNWPFYNRNPMKWLPRSLKKD</sequence>
<dbReference type="GO" id="GO:0045047">
    <property type="term" value="P:protein targeting to ER"/>
    <property type="evidence" value="ECO:0007669"/>
    <property type="project" value="TreeGrafter"/>
</dbReference>
<dbReference type="EMBL" id="CP151518">
    <property type="protein sequence ID" value="WZN67131.1"/>
    <property type="molecule type" value="Genomic_DNA"/>
</dbReference>
<evidence type="ECO:0000256" key="4">
    <source>
        <dbReference type="ARBA" id="ARBA00022692"/>
    </source>
</evidence>
<feature type="transmembrane region" description="Helical" evidence="9">
    <location>
        <begin position="12"/>
        <end position="30"/>
    </location>
</feature>
<name>A0AAX4PMM8_9CHLO</name>
<dbReference type="AlphaFoldDB" id="A0AAX4PMM8"/>
<organism evidence="10 11">
    <name type="scientific">Chloropicon roscoffensis</name>
    <dbReference type="NCBI Taxonomy" id="1461544"/>
    <lineage>
        <taxon>Eukaryota</taxon>
        <taxon>Viridiplantae</taxon>
        <taxon>Chlorophyta</taxon>
        <taxon>Chloropicophyceae</taxon>
        <taxon>Chloropicales</taxon>
        <taxon>Chloropicaceae</taxon>
        <taxon>Chloropicon</taxon>
    </lineage>
</organism>
<keyword evidence="6 9" id="KW-1133">Transmembrane helix</keyword>
<accession>A0AAX4PMM8</accession>
<evidence type="ECO:0000256" key="2">
    <source>
        <dbReference type="ARBA" id="ARBA00005245"/>
    </source>
</evidence>
<dbReference type="InterPro" id="IPR009542">
    <property type="entry name" value="Spc1/SPCS1"/>
</dbReference>
<protein>
    <recommendedName>
        <fullName evidence="3">Signal peptidase complex subunit 1</fullName>
    </recommendedName>
</protein>
<dbReference type="PANTHER" id="PTHR13202:SF0">
    <property type="entry name" value="SIGNAL PEPTIDASE COMPLEX SUBUNIT 1"/>
    <property type="match status" value="1"/>
</dbReference>
<reference evidence="10 11" key="1">
    <citation type="submission" date="2024-03" db="EMBL/GenBank/DDBJ databases">
        <title>Complete genome sequence of the green alga Chloropicon roscoffensis RCC1871.</title>
        <authorList>
            <person name="Lemieux C."/>
            <person name="Pombert J.-F."/>
            <person name="Otis C."/>
            <person name="Turmel M."/>
        </authorList>
    </citation>
    <scope>NUCLEOTIDE SEQUENCE [LARGE SCALE GENOMIC DNA]</scope>
    <source>
        <strain evidence="10 11">RCC1871</strain>
    </source>
</reference>
<evidence type="ECO:0000256" key="7">
    <source>
        <dbReference type="ARBA" id="ARBA00023136"/>
    </source>
</evidence>
<evidence type="ECO:0000313" key="10">
    <source>
        <dbReference type="EMBL" id="WZN67131.1"/>
    </source>
</evidence>
<gene>
    <name evidence="10" type="ORF">HKI87_18g87030</name>
</gene>